<evidence type="ECO:0000256" key="1">
    <source>
        <dbReference type="SAM" id="MobiDB-lite"/>
    </source>
</evidence>
<dbReference type="AlphaFoldDB" id="A0A7S0FTJ9"/>
<evidence type="ECO:0000313" key="3">
    <source>
        <dbReference type="EMBL" id="CAD8380338.1"/>
    </source>
</evidence>
<dbReference type="EMBL" id="HBEG01040531">
    <property type="protein sequence ID" value="CAD8380338.1"/>
    <property type="molecule type" value="Transcribed_RNA"/>
</dbReference>
<organism evidence="3">
    <name type="scientific">Pyrodinium bahamense</name>
    <dbReference type="NCBI Taxonomy" id="73915"/>
    <lineage>
        <taxon>Eukaryota</taxon>
        <taxon>Sar</taxon>
        <taxon>Alveolata</taxon>
        <taxon>Dinophyceae</taxon>
        <taxon>Gonyaulacales</taxon>
        <taxon>Pyrocystaceae</taxon>
        <taxon>Pyrodinium</taxon>
    </lineage>
</organism>
<dbReference type="PANTHER" id="PTHR10438">
    <property type="entry name" value="THIOREDOXIN"/>
    <property type="match status" value="1"/>
</dbReference>
<dbReference type="Gene3D" id="3.40.30.10">
    <property type="entry name" value="Glutaredoxin"/>
    <property type="match status" value="1"/>
</dbReference>
<dbReference type="CDD" id="cd02947">
    <property type="entry name" value="TRX_family"/>
    <property type="match status" value="1"/>
</dbReference>
<gene>
    <name evidence="3" type="ORF">PBAH0796_LOCUS24756</name>
</gene>
<feature type="region of interest" description="Disordered" evidence="1">
    <location>
        <begin position="1"/>
        <end position="34"/>
    </location>
</feature>
<protein>
    <recommendedName>
        <fullName evidence="2">Thioredoxin domain-containing protein</fullName>
    </recommendedName>
</protein>
<reference evidence="3" key="1">
    <citation type="submission" date="2021-01" db="EMBL/GenBank/DDBJ databases">
        <authorList>
            <person name="Corre E."/>
            <person name="Pelletier E."/>
            <person name="Niang G."/>
            <person name="Scheremetjew M."/>
            <person name="Finn R."/>
            <person name="Kale V."/>
            <person name="Holt S."/>
            <person name="Cochrane G."/>
            <person name="Meng A."/>
            <person name="Brown T."/>
            <person name="Cohen L."/>
        </authorList>
    </citation>
    <scope>NUCLEOTIDE SEQUENCE</scope>
    <source>
        <strain evidence="3">Pbaha01</strain>
    </source>
</reference>
<name>A0A7S0FTJ9_9DINO</name>
<dbReference type="InterPro" id="IPR050620">
    <property type="entry name" value="Thioredoxin_H-type-like"/>
</dbReference>
<dbReference type="SUPFAM" id="SSF52833">
    <property type="entry name" value="Thioredoxin-like"/>
    <property type="match status" value="1"/>
</dbReference>
<accession>A0A7S0FTJ9</accession>
<dbReference type="InterPro" id="IPR036249">
    <property type="entry name" value="Thioredoxin-like_sf"/>
</dbReference>
<sequence length="190" mass="21376">MSSNGSVVPPKGKLGRRGTDPNAMKLGQQRSKTEGEEVVQVHDGGGCLQMKNGVMLIKSQEAWERLLSEKRPMLVMFTSKWCGVCHMMKGLYYNMRSYAPKNFILAVVDLEETDKAVCTSTLGQIAFVPAFQVYVDGDRADYFIANHEDTLKEKIDKVKADVEQRERAAKRRLGCFSAFRWPCRVCSSRG</sequence>
<dbReference type="Pfam" id="PF00085">
    <property type="entry name" value="Thioredoxin"/>
    <property type="match status" value="1"/>
</dbReference>
<proteinExistence type="predicted"/>
<feature type="domain" description="Thioredoxin" evidence="2">
    <location>
        <begin position="57"/>
        <end position="156"/>
    </location>
</feature>
<evidence type="ECO:0000259" key="2">
    <source>
        <dbReference type="Pfam" id="PF00085"/>
    </source>
</evidence>
<dbReference type="InterPro" id="IPR013766">
    <property type="entry name" value="Thioredoxin_domain"/>
</dbReference>
<dbReference type="PANTHER" id="PTHR10438:SF463">
    <property type="entry name" value="THIOREDOXIN"/>
    <property type="match status" value="1"/>
</dbReference>